<comment type="caution">
    <text evidence="1">The sequence shown here is derived from an EMBL/GenBank/DDBJ whole genome shotgun (WGS) entry which is preliminary data.</text>
</comment>
<accession>A0A314YAT8</accession>
<evidence type="ECO:0000313" key="2">
    <source>
        <dbReference type="Proteomes" id="UP000250321"/>
    </source>
</evidence>
<dbReference type="Proteomes" id="UP000250321">
    <property type="component" value="Unassembled WGS sequence"/>
</dbReference>
<proteinExistence type="predicted"/>
<organism evidence="1 2">
    <name type="scientific">Prunus yedoensis var. nudiflora</name>
    <dbReference type="NCBI Taxonomy" id="2094558"/>
    <lineage>
        <taxon>Eukaryota</taxon>
        <taxon>Viridiplantae</taxon>
        <taxon>Streptophyta</taxon>
        <taxon>Embryophyta</taxon>
        <taxon>Tracheophyta</taxon>
        <taxon>Spermatophyta</taxon>
        <taxon>Magnoliopsida</taxon>
        <taxon>eudicotyledons</taxon>
        <taxon>Gunneridae</taxon>
        <taxon>Pentapetalae</taxon>
        <taxon>rosids</taxon>
        <taxon>fabids</taxon>
        <taxon>Rosales</taxon>
        <taxon>Rosaceae</taxon>
        <taxon>Amygdaloideae</taxon>
        <taxon>Amygdaleae</taxon>
        <taxon>Prunus</taxon>
    </lineage>
</organism>
<gene>
    <name evidence="1" type="ORF">Pyn_41161</name>
</gene>
<sequence>MPPMVRSVGFIELFQIEPSSICSDWMVLSSHFILSGRVSPPTPQRRGILARAVETSGHVSGAREVCHLSHV</sequence>
<protein>
    <submittedName>
        <fullName evidence="1">Uncharacterized protein</fullName>
    </submittedName>
</protein>
<name>A0A314YAT8_PRUYE</name>
<evidence type="ECO:0000313" key="1">
    <source>
        <dbReference type="EMBL" id="PQQ01154.1"/>
    </source>
</evidence>
<reference evidence="1 2" key="1">
    <citation type="submission" date="2018-02" db="EMBL/GenBank/DDBJ databases">
        <title>Draft genome of wild Prunus yedoensis var. nudiflora.</title>
        <authorList>
            <person name="Baek S."/>
            <person name="Kim J.-H."/>
            <person name="Choi K."/>
            <person name="Kim G.-B."/>
            <person name="Cho A."/>
            <person name="Jang H."/>
            <person name="Shin C.-H."/>
            <person name="Yu H.-J."/>
            <person name="Mun J.-H."/>
        </authorList>
    </citation>
    <scope>NUCLEOTIDE SEQUENCE [LARGE SCALE GENOMIC DNA]</scope>
    <source>
        <strain evidence="2">cv. Jeju island</strain>
        <tissue evidence="1">Leaf</tissue>
    </source>
</reference>
<dbReference type="EMBL" id="PJQY01001595">
    <property type="protein sequence ID" value="PQQ01154.1"/>
    <property type="molecule type" value="Genomic_DNA"/>
</dbReference>
<dbReference type="AlphaFoldDB" id="A0A314YAT8"/>
<keyword evidence="2" id="KW-1185">Reference proteome</keyword>